<keyword evidence="6 10" id="KW-0184">Conjugation</keyword>
<keyword evidence="5 10" id="KW-0812">Transmembrane</keyword>
<evidence type="ECO:0000256" key="7">
    <source>
        <dbReference type="ARBA" id="ARBA00022989"/>
    </source>
</evidence>
<evidence type="ECO:0000256" key="11">
    <source>
        <dbReference type="SAM" id="MobiDB-lite"/>
    </source>
</evidence>
<evidence type="ECO:0000256" key="2">
    <source>
        <dbReference type="ARBA" id="ARBA00004127"/>
    </source>
</evidence>
<keyword evidence="7 10" id="KW-1133">Transmembrane helix</keyword>
<keyword evidence="8 10" id="KW-0472">Membrane</keyword>
<dbReference type="AlphaFoldDB" id="A0A2G5B1C8"/>
<feature type="transmembrane region" description="Helical" evidence="10">
    <location>
        <begin position="328"/>
        <end position="346"/>
    </location>
</feature>
<gene>
    <name evidence="12" type="ORF">COEREDRAFT_83894</name>
</gene>
<keyword evidence="10" id="KW-1003">Cell membrane</keyword>
<feature type="transmembrane region" description="Helical" evidence="10">
    <location>
        <begin position="703"/>
        <end position="725"/>
    </location>
</feature>
<feature type="compositionally biased region" description="Pro residues" evidence="11">
    <location>
        <begin position="212"/>
        <end position="225"/>
    </location>
</feature>
<dbReference type="InterPro" id="IPR026777">
    <property type="entry name" value="PRM1"/>
</dbReference>
<feature type="compositionally biased region" description="Basic and acidic residues" evidence="11">
    <location>
        <begin position="140"/>
        <end position="153"/>
    </location>
</feature>
<feature type="compositionally biased region" description="Acidic residues" evidence="11">
    <location>
        <begin position="923"/>
        <end position="935"/>
    </location>
</feature>
<evidence type="ECO:0000256" key="1">
    <source>
        <dbReference type="ARBA" id="ARBA00002512"/>
    </source>
</evidence>
<keyword evidence="13" id="KW-1185">Reference proteome</keyword>
<proteinExistence type="inferred from homology"/>
<feature type="compositionally biased region" description="Low complexity" evidence="11">
    <location>
        <begin position="991"/>
        <end position="1001"/>
    </location>
</feature>
<feature type="region of interest" description="Disordered" evidence="11">
    <location>
        <begin position="1"/>
        <end position="299"/>
    </location>
</feature>
<dbReference type="EMBL" id="KZ303569">
    <property type="protein sequence ID" value="PIA12794.1"/>
    <property type="molecule type" value="Genomic_DNA"/>
</dbReference>
<dbReference type="Proteomes" id="UP000242474">
    <property type="component" value="Unassembled WGS sequence"/>
</dbReference>
<evidence type="ECO:0000256" key="3">
    <source>
        <dbReference type="ARBA" id="ARBA00004196"/>
    </source>
</evidence>
<comment type="function">
    <text evidence="1 10">Involved in cell fusion during mating by stabilizing the plasma membrane fusion event.</text>
</comment>
<evidence type="ECO:0000313" key="12">
    <source>
        <dbReference type="EMBL" id="PIA12794.1"/>
    </source>
</evidence>
<dbReference type="PANTHER" id="PTHR31030:SF1">
    <property type="entry name" value="PLASMA MEMBRANE FUSION PROTEIN PRM1"/>
    <property type="match status" value="1"/>
</dbReference>
<feature type="region of interest" description="Disordered" evidence="11">
    <location>
        <begin position="915"/>
        <end position="1031"/>
    </location>
</feature>
<dbReference type="GO" id="GO:0043332">
    <property type="term" value="C:mating projection tip"/>
    <property type="evidence" value="ECO:0007669"/>
    <property type="project" value="UniProtKB-UniRule"/>
</dbReference>
<organism evidence="12 13">
    <name type="scientific">Coemansia reversa (strain ATCC 12441 / NRRL 1564)</name>
    <dbReference type="NCBI Taxonomy" id="763665"/>
    <lineage>
        <taxon>Eukaryota</taxon>
        <taxon>Fungi</taxon>
        <taxon>Fungi incertae sedis</taxon>
        <taxon>Zoopagomycota</taxon>
        <taxon>Kickxellomycotina</taxon>
        <taxon>Kickxellomycetes</taxon>
        <taxon>Kickxellales</taxon>
        <taxon>Kickxellaceae</taxon>
        <taxon>Coemansia</taxon>
    </lineage>
</organism>
<evidence type="ECO:0000256" key="9">
    <source>
        <dbReference type="ARBA" id="ARBA00023180"/>
    </source>
</evidence>
<feature type="compositionally biased region" description="Polar residues" evidence="11">
    <location>
        <begin position="87"/>
        <end position="99"/>
    </location>
</feature>
<dbReference type="PANTHER" id="PTHR31030">
    <property type="entry name" value="PLASMA MEMBRANE FUSION PROTEIN PRM1"/>
    <property type="match status" value="1"/>
</dbReference>
<dbReference type="STRING" id="763665.A0A2G5B1C8"/>
<feature type="compositionally biased region" description="Acidic residues" evidence="11">
    <location>
        <begin position="1002"/>
        <end position="1012"/>
    </location>
</feature>
<comment type="caution">
    <text evidence="10">Lacks conserved residue(s) required for the propagation of feature annotation.</text>
</comment>
<evidence type="ECO:0000256" key="8">
    <source>
        <dbReference type="ARBA" id="ARBA00023136"/>
    </source>
</evidence>
<evidence type="ECO:0000256" key="5">
    <source>
        <dbReference type="ARBA" id="ARBA00022692"/>
    </source>
</evidence>
<dbReference type="GO" id="GO:0012505">
    <property type="term" value="C:endomembrane system"/>
    <property type="evidence" value="ECO:0007669"/>
    <property type="project" value="UniProtKB-SubCell"/>
</dbReference>
<feature type="transmembrane region" description="Helical" evidence="10">
    <location>
        <begin position="1075"/>
        <end position="1093"/>
    </location>
</feature>
<feature type="compositionally biased region" description="Basic and acidic residues" evidence="11">
    <location>
        <begin position="179"/>
        <end position="193"/>
    </location>
</feature>
<feature type="non-terminal residue" evidence="12">
    <location>
        <position position="1094"/>
    </location>
</feature>
<feature type="compositionally biased region" description="Pro residues" evidence="11">
    <location>
        <begin position="260"/>
        <end position="272"/>
    </location>
</feature>
<dbReference type="GO" id="GO:0005886">
    <property type="term" value="C:plasma membrane"/>
    <property type="evidence" value="ECO:0007669"/>
    <property type="project" value="UniProtKB-SubCell"/>
</dbReference>
<sequence>MDKYYNQFFGSNEYPPDKKKPRPESNGTDDLDSTVDDHASNVGGSSGTNNNPQTNNNKYQTLQSLNLGPPPLDGGANTRKQRRESNNDAPTLSPSTPQYHTEKGKTDPHDAYPRFPTADIWPPTYEDTFNPPIDNVGQDSKQKTEPRETYLRADDEDGFIRPKLKIPDPETWPPNSDNVDMKEKDNSSSEKPRYPRITYNEYDQKEPYRYPDSPPPLPNGEPSRPPENQRSAPDPTPGVYRERPDVPLSPPGRYRHMPPGRGPPDQYMPPGPGFDEKRPYGQPGPPGPPGGPGGNRENMRRIRDKGLNRMRELIMPYIGKWAQLSRSWASQTVIMLLFMGVGYILMASLARRLAEDAAALLIAACNAVDAASDAVINAPNNAALSTLRMVEKSAENIIEFTAKTLTKIIDIFENMIVWVLKLYIGTYICFAELIIRTALSMVAQAGKIITDELNKAIDGVVGTLQDVSAKIAQGANDAIDDIGKFFKGEKDDDDSDKDAIDTDSIRKKLDVHIPDDWVNSIKSLEDKIPTEEQIFGNVTKLLDIPFNIIRKALNSSLDGVDINLVDKVHLETDKEANVCAHPMGQDLLVEVGEGAAMVMFIAGVALIGAGIGLIIFKAVMAWLRESRFRERLGEFREKIADYKPPFNRRDIFHKPATRQEMDLFILPGHPWLDRITQFIVEKFGDNERTAAWRWWLHYVWHPPAMACFIAGLFGLIAIIVQINAIEDLRREYIPKLSRELAEFQYYAIDQGVIGGVHNDSADLADTINKSVNGSEEDLNNSLFAPVTEGTESLNKTLDDFVKKYINGIRDVFGGTPLEQPIEGLVNCTLTKNIQAIQKVLTYLNDFTKGIHLPRVEQDALYSSVKSLLKPLNATAEELRILAVGVYVADADELDPETFQPHRDMESLLAAAETKLSSVNSGDITDEDENGEEDNSETDKDDKATGSGEAEEADGAVNPKNDEPNNIRKRQEENKDEESDTTSDPPKESSESSDTNKSSESNTTDDSDLVTDESDSKLDSLDDESKEEEFSFSYDTVPLSELSREEIEGAQKFDGYTGGLIGRLCDSYISNLKSQIPLMIALMLVWIVIAIIGGV</sequence>
<protein>
    <recommendedName>
        <fullName evidence="10">Plasma membrane fusion protein PRM1</fullName>
    </recommendedName>
</protein>
<comment type="similarity">
    <text evidence="4 10">Belongs to the PRM1 family.</text>
</comment>
<evidence type="ECO:0000313" key="13">
    <source>
        <dbReference type="Proteomes" id="UP000242474"/>
    </source>
</evidence>
<dbReference type="GO" id="GO:0032220">
    <property type="term" value="P:plasma membrane fusion involved in cytogamy"/>
    <property type="evidence" value="ECO:0007669"/>
    <property type="project" value="TreeGrafter"/>
</dbReference>
<name>A0A2G5B1C8_COERN</name>
<feature type="compositionally biased region" description="Basic and acidic residues" evidence="11">
    <location>
        <begin position="100"/>
        <end position="112"/>
    </location>
</feature>
<evidence type="ECO:0000256" key="10">
    <source>
        <dbReference type="RuleBase" id="RU366035"/>
    </source>
</evidence>
<dbReference type="OrthoDB" id="10248838at2759"/>
<feature type="compositionally biased region" description="Low complexity" evidence="11">
    <location>
        <begin position="40"/>
        <end position="57"/>
    </location>
</feature>
<feature type="compositionally biased region" description="Basic and acidic residues" evidence="11">
    <location>
        <begin position="959"/>
        <end position="972"/>
    </location>
</feature>
<evidence type="ECO:0000256" key="6">
    <source>
        <dbReference type="ARBA" id="ARBA00022971"/>
    </source>
</evidence>
<accession>A0A2G5B1C8</accession>
<evidence type="ECO:0000256" key="4">
    <source>
        <dbReference type="ARBA" id="ARBA00010780"/>
    </source>
</evidence>
<comment type="subcellular location">
    <subcellularLocation>
        <location evidence="3">Cell envelope</location>
    </subcellularLocation>
    <subcellularLocation>
        <location evidence="10">Cell membrane</location>
        <topology evidence="10">Multi-pass membrane protein</topology>
    </subcellularLocation>
    <subcellularLocation>
        <location evidence="2">Endomembrane system</location>
        <topology evidence="2">Multi-pass membrane protein</topology>
    </subcellularLocation>
</comment>
<keyword evidence="9" id="KW-0325">Glycoprotein</keyword>
<reference evidence="12 13" key="1">
    <citation type="journal article" date="2015" name="Genome Biol. Evol.">
        <title>Phylogenomic analyses indicate that early fungi evolved digesting cell walls of algal ancestors of land plants.</title>
        <authorList>
            <person name="Chang Y."/>
            <person name="Wang S."/>
            <person name="Sekimoto S."/>
            <person name="Aerts A.L."/>
            <person name="Choi C."/>
            <person name="Clum A."/>
            <person name="LaButti K.M."/>
            <person name="Lindquist E.A."/>
            <person name="Yee Ngan C."/>
            <person name="Ohm R.A."/>
            <person name="Salamov A.A."/>
            <person name="Grigoriev I.V."/>
            <person name="Spatafora J.W."/>
            <person name="Berbee M.L."/>
        </authorList>
    </citation>
    <scope>NUCLEOTIDE SEQUENCE [LARGE SCALE GENOMIC DNA]</scope>
    <source>
        <strain evidence="12 13">NRRL 1564</strain>
    </source>
</reference>
<feature type="transmembrane region" description="Helical" evidence="10">
    <location>
        <begin position="598"/>
        <end position="623"/>
    </location>
</feature>
<feature type="compositionally biased region" description="Pro residues" evidence="11">
    <location>
        <begin position="282"/>
        <end position="291"/>
    </location>
</feature>